<dbReference type="InterPro" id="IPR018552">
    <property type="entry name" value="CENP-X"/>
</dbReference>
<keyword evidence="8" id="KW-1185">Reference proteome</keyword>
<dbReference type="GO" id="GO:0006281">
    <property type="term" value="P:DNA repair"/>
    <property type="evidence" value="ECO:0007669"/>
    <property type="project" value="UniProtKB-KW"/>
</dbReference>
<evidence type="ECO:0000256" key="4">
    <source>
        <dbReference type="ARBA" id="ARBA00023125"/>
    </source>
</evidence>
<protein>
    <recommendedName>
        <fullName evidence="9">Centromere protein X</fullName>
    </recommendedName>
</protein>
<dbReference type="EMBL" id="LVLJ01001457">
    <property type="protein sequence ID" value="OAE29467.1"/>
    <property type="molecule type" value="Genomic_DNA"/>
</dbReference>
<dbReference type="PANTHER" id="PTHR28680:SF1">
    <property type="entry name" value="CENTROMERE PROTEIN X"/>
    <property type="match status" value="1"/>
</dbReference>
<comment type="caution">
    <text evidence="7">The sequence shown here is derived from an EMBL/GenBank/DDBJ whole genome shotgun (WGS) entry which is preliminary data.</text>
</comment>
<dbReference type="GO" id="GO:0071821">
    <property type="term" value="C:FANCM-MHF complex"/>
    <property type="evidence" value="ECO:0007669"/>
    <property type="project" value="TreeGrafter"/>
</dbReference>
<keyword evidence="6" id="KW-0539">Nucleus</keyword>
<evidence type="ECO:0000256" key="5">
    <source>
        <dbReference type="ARBA" id="ARBA00023204"/>
    </source>
</evidence>
<dbReference type="Gene3D" id="6.10.130.30">
    <property type="match status" value="1"/>
</dbReference>
<dbReference type="GO" id="GO:0031297">
    <property type="term" value="P:replication fork processing"/>
    <property type="evidence" value="ECO:0007669"/>
    <property type="project" value="TreeGrafter"/>
</dbReference>
<organism evidence="7 8">
    <name type="scientific">Marchantia polymorpha subsp. ruderalis</name>
    <dbReference type="NCBI Taxonomy" id="1480154"/>
    <lineage>
        <taxon>Eukaryota</taxon>
        <taxon>Viridiplantae</taxon>
        <taxon>Streptophyta</taxon>
        <taxon>Embryophyta</taxon>
        <taxon>Marchantiophyta</taxon>
        <taxon>Marchantiopsida</taxon>
        <taxon>Marchantiidae</taxon>
        <taxon>Marchantiales</taxon>
        <taxon>Marchantiaceae</taxon>
        <taxon>Marchantia</taxon>
    </lineage>
</organism>
<evidence type="ECO:0000313" key="7">
    <source>
        <dbReference type="EMBL" id="OAE29467.1"/>
    </source>
</evidence>
<dbReference type="PANTHER" id="PTHR28680">
    <property type="entry name" value="CENTROMERE PROTEIN X"/>
    <property type="match status" value="1"/>
</dbReference>
<comment type="similarity">
    <text evidence="2">Belongs to the CENP-X/MHF2 family.</text>
</comment>
<accession>A0A176W8R8</accession>
<proteinExistence type="inferred from homology"/>
<dbReference type="GO" id="GO:0051382">
    <property type="term" value="P:kinetochore assembly"/>
    <property type="evidence" value="ECO:0007669"/>
    <property type="project" value="InterPro"/>
</dbReference>
<evidence type="ECO:0008006" key="9">
    <source>
        <dbReference type="Google" id="ProtNLM"/>
    </source>
</evidence>
<dbReference type="CDD" id="cd22921">
    <property type="entry name" value="HFD_CENP-X"/>
    <property type="match status" value="1"/>
</dbReference>
<reference evidence="7" key="1">
    <citation type="submission" date="2016-03" db="EMBL/GenBank/DDBJ databases">
        <title>Mechanisms controlling the formation of the plant cell surface in tip-growing cells are functionally conserved among land plants.</title>
        <authorList>
            <person name="Honkanen S."/>
            <person name="Jones V.A."/>
            <person name="Morieri G."/>
            <person name="Champion C."/>
            <person name="Hetherington A.J."/>
            <person name="Kelly S."/>
            <person name="Saint-Marcoux D."/>
            <person name="Proust H."/>
            <person name="Prescott H."/>
            <person name="Dolan L."/>
        </authorList>
    </citation>
    <scope>NUCLEOTIDE SEQUENCE [LARGE SCALE GENOMIC DNA]</scope>
    <source>
        <tissue evidence="7">Whole gametophyte</tissue>
    </source>
</reference>
<sequence>MDSKSHFESAVVYEIFKKVWARSSEGTDIIPKEETEDTENVEDDSLVILGANAAAGPSRKPRSTTANANALKLTCELLKLFVSETVQRAAMVAEAEGSTEIDGSHLERILPQLLLDF</sequence>
<evidence type="ECO:0000256" key="1">
    <source>
        <dbReference type="ARBA" id="ARBA00004123"/>
    </source>
</evidence>
<keyword evidence="4" id="KW-0238">DNA-binding</keyword>
<dbReference type="Pfam" id="PF09415">
    <property type="entry name" value="CENP-X"/>
    <property type="match status" value="1"/>
</dbReference>
<evidence type="ECO:0000313" key="8">
    <source>
        <dbReference type="Proteomes" id="UP000077202"/>
    </source>
</evidence>
<dbReference type="Proteomes" id="UP000077202">
    <property type="component" value="Unassembled WGS sequence"/>
</dbReference>
<dbReference type="GO" id="GO:0000712">
    <property type="term" value="P:resolution of meiotic recombination intermediates"/>
    <property type="evidence" value="ECO:0007669"/>
    <property type="project" value="TreeGrafter"/>
</dbReference>
<keyword evidence="5" id="KW-0234">DNA repair</keyword>
<evidence type="ECO:0000256" key="3">
    <source>
        <dbReference type="ARBA" id="ARBA00022763"/>
    </source>
</evidence>
<gene>
    <name evidence="7" type="ORF">AXG93_1028s1090</name>
</gene>
<comment type="subcellular location">
    <subcellularLocation>
        <location evidence="1">Nucleus</location>
    </subcellularLocation>
</comment>
<dbReference type="AlphaFoldDB" id="A0A176W8R8"/>
<keyword evidence="3" id="KW-0227">DNA damage</keyword>
<evidence type="ECO:0000256" key="6">
    <source>
        <dbReference type="ARBA" id="ARBA00023242"/>
    </source>
</evidence>
<name>A0A176W8R8_MARPO</name>
<dbReference type="GO" id="GO:0003677">
    <property type="term" value="F:DNA binding"/>
    <property type="evidence" value="ECO:0007669"/>
    <property type="project" value="UniProtKB-KW"/>
</dbReference>
<evidence type="ECO:0000256" key="2">
    <source>
        <dbReference type="ARBA" id="ARBA00009359"/>
    </source>
</evidence>